<dbReference type="GeneID" id="5000144"/>
<feature type="domain" description="Alpha-amylase C-terminal beta-sheet" evidence="8">
    <location>
        <begin position="374"/>
        <end position="437"/>
    </location>
</feature>
<dbReference type="SMART" id="SM00810">
    <property type="entry name" value="Alpha-amyl_C2"/>
    <property type="match status" value="1"/>
</dbReference>
<dbReference type="SUPFAM" id="SSF51445">
    <property type="entry name" value="(Trans)glycosidases"/>
    <property type="match status" value="1"/>
</dbReference>
<dbReference type="OMA" id="HENDYWQ"/>
<gene>
    <name evidence="9" type="ORF">OSTLU_36075</name>
</gene>
<comment type="similarity">
    <text evidence="2">Belongs to the glycosyl hydrolase 13 family.</text>
</comment>
<dbReference type="RefSeq" id="XP_001416368.1">
    <property type="nucleotide sequence ID" value="XM_001416331.1"/>
</dbReference>
<dbReference type="EC" id="3.2.1.1" evidence="3"/>
<evidence type="ECO:0000256" key="4">
    <source>
        <dbReference type="ARBA" id="ARBA00022801"/>
    </source>
</evidence>
<dbReference type="OrthoDB" id="550577at2759"/>
<dbReference type="Gramene" id="ABO94661">
    <property type="protein sequence ID" value="ABO94661"/>
    <property type="gene ID" value="OSTLU_36075"/>
</dbReference>
<evidence type="ECO:0000256" key="3">
    <source>
        <dbReference type="ARBA" id="ARBA00012595"/>
    </source>
</evidence>
<dbReference type="SUPFAM" id="SSF51011">
    <property type="entry name" value="Glycosyl hydrolase domain"/>
    <property type="match status" value="1"/>
</dbReference>
<evidence type="ECO:0000256" key="1">
    <source>
        <dbReference type="ARBA" id="ARBA00000548"/>
    </source>
</evidence>
<dbReference type="GO" id="GO:0005975">
    <property type="term" value="P:carbohydrate metabolic process"/>
    <property type="evidence" value="ECO:0007669"/>
    <property type="project" value="InterPro"/>
</dbReference>
<organism evidence="9 10">
    <name type="scientific">Ostreococcus lucimarinus (strain CCE9901)</name>
    <dbReference type="NCBI Taxonomy" id="436017"/>
    <lineage>
        <taxon>Eukaryota</taxon>
        <taxon>Viridiplantae</taxon>
        <taxon>Chlorophyta</taxon>
        <taxon>Mamiellophyceae</taxon>
        <taxon>Mamiellales</taxon>
        <taxon>Bathycoccaceae</taxon>
        <taxon>Ostreococcus</taxon>
    </lineage>
</organism>
<dbReference type="GO" id="GO:0004556">
    <property type="term" value="F:alpha-amylase activity"/>
    <property type="evidence" value="ECO:0007669"/>
    <property type="project" value="UniProtKB-EC"/>
</dbReference>
<dbReference type="STRING" id="436017.A4RT60"/>
<dbReference type="Gene3D" id="3.20.20.80">
    <property type="entry name" value="Glycosidases"/>
    <property type="match status" value="1"/>
</dbReference>
<keyword evidence="5" id="KW-0326">Glycosidase</keyword>
<dbReference type="Pfam" id="PF00128">
    <property type="entry name" value="Alpha-amylase"/>
    <property type="match status" value="1"/>
</dbReference>
<reference evidence="9 10" key="1">
    <citation type="journal article" date="2007" name="Proc. Natl. Acad. Sci. U.S.A.">
        <title>The tiny eukaryote Ostreococcus provides genomic insights into the paradox of plankton speciation.</title>
        <authorList>
            <person name="Palenik B."/>
            <person name="Grimwood J."/>
            <person name="Aerts A."/>
            <person name="Rouze P."/>
            <person name="Salamov A."/>
            <person name="Putnam N."/>
            <person name="Dupont C."/>
            <person name="Jorgensen R."/>
            <person name="Derelle E."/>
            <person name="Rombauts S."/>
            <person name="Zhou K."/>
            <person name="Otillar R."/>
            <person name="Merchant S.S."/>
            <person name="Podell S."/>
            <person name="Gaasterland T."/>
            <person name="Napoli C."/>
            <person name="Gendler K."/>
            <person name="Manuell A."/>
            <person name="Tai V."/>
            <person name="Vallon O."/>
            <person name="Piganeau G."/>
            <person name="Jancek S."/>
            <person name="Heijde M."/>
            <person name="Jabbari K."/>
            <person name="Bowler C."/>
            <person name="Lohr M."/>
            <person name="Robbens S."/>
            <person name="Werner G."/>
            <person name="Dubchak I."/>
            <person name="Pazour G.J."/>
            <person name="Ren Q."/>
            <person name="Paulsen I."/>
            <person name="Delwiche C."/>
            <person name="Schmutz J."/>
            <person name="Rokhsar D."/>
            <person name="Van de Peer Y."/>
            <person name="Moreau H."/>
            <person name="Grigoriev I.V."/>
        </authorList>
    </citation>
    <scope>NUCLEOTIDE SEQUENCE [LARGE SCALE GENOMIC DNA]</scope>
    <source>
        <strain evidence="9 10">CCE9901</strain>
    </source>
</reference>
<dbReference type="AlphaFoldDB" id="A4RT60"/>
<evidence type="ECO:0000256" key="5">
    <source>
        <dbReference type="ARBA" id="ARBA00023295"/>
    </source>
</evidence>
<evidence type="ECO:0000313" key="9">
    <source>
        <dbReference type="EMBL" id="ABO94661.1"/>
    </source>
</evidence>
<dbReference type="GO" id="GO:0009737">
    <property type="term" value="P:response to abscisic acid"/>
    <property type="evidence" value="ECO:0007669"/>
    <property type="project" value="EnsemblPlants"/>
</dbReference>
<evidence type="ECO:0000256" key="2">
    <source>
        <dbReference type="ARBA" id="ARBA00008061"/>
    </source>
</evidence>
<dbReference type="CAZy" id="GH13">
    <property type="family name" value="Glycoside Hydrolase Family 13"/>
</dbReference>
<dbReference type="GO" id="GO:0048046">
    <property type="term" value="C:apoplast"/>
    <property type="evidence" value="ECO:0007669"/>
    <property type="project" value="EnsemblPlants"/>
</dbReference>
<dbReference type="InterPro" id="IPR013780">
    <property type="entry name" value="Glyco_hydro_b"/>
</dbReference>
<proteinExistence type="inferred from homology"/>
<dbReference type="InterPro" id="IPR017853">
    <property type="entry name" value="GH"/>
</dbReference>
<dbReference type="GO" id="GO:0005509">
    <property type="term" value="F:calcium ion binding"/>
    <property type="evidence" value="ECO:0007669"/>
    <property type="project" value="InterPro"/>
</dbReference>
<dbReference type="InterPro" id="IPR012850">
    <property type="entry name" value="A-amylase_bs_C"/>
</dbReference>
<evidence type="ECO:0000259" key="8">
    <source>
        <dbReference type="SMART" id="SM00810"/>
    </source>
</evidence>
<dbReference type="SMART" id="SM00642">
    <property type="entry name" value="Aamy"/>
    <property type="match status" value="1"/>
</dbReference>
<dbReference type="Proteomes" id="UP000001568">
    <property type="component" value="Chromosome 2"/>
</dbReference>
<dbReference type="CDD" id="cd11314">
    <property type="entry name" value="AmyAc_arch_bac_plant_AmyA"/>
    <property type="match status" value="1"/>
</dbReference>
<dbReference type="eggNOG" id="KOG0471">
    <property type="taxonomic scope" value="Eukaryota"/>
</dbReference>
<dbReference type="PANTHER" id="PTHR43447">
    <property type="entry name" value="ALPHA-AMYLASE"/>
    <property type="match status" value="1"/>
</dbReference>
<accession>A4RT60</accession>
<keyword evidence="10" id="KW-1185">Reference proteome</keyword>
<dbReference type="EMBL" id="CP000582">
    <property type="protein sequence ID" value="ABO94661.1"/>
    <property type="molecule type" value="Genomic_DNA"/>
</dbReference>
<keyword evidence="4" id="KW-0378">Hydrolase</keyword>
<evidence type="ECO:0000313" key="10">
    <source>
        <dbReference type="Proteomes" id="UP000001568"/>
    </source>
</evidence>
<evidence type="ECO:0000256" key="6">
    <source>
        <dbReference type="ARBA" id="ARBA00030238"/>
    </source>
</evidence>
<feature type="domain" description="Glycosyl hydrolase family 13 catalytic" evidence="7">
    <location>
        <begin position="28"/>
        <end position="373"/>
    </location>
</feature>
<name>A4RT60_OSTLU</name>
<dbReference type="HOGENOM" id="CLU_030069_1_0_1"/>
<dbReference type="InterPro" id="IPR006047">
    <property type="entry name" value="GH13_cat_dom"/>
</dbReference>
<dbReference type="Gene3D" id="2.60.40.1180">
    <property type="entry name" value="Golgi alpha-mannosidase II"/>
    <property type="match status" value="1"/>
</dbReference>
<evidence type="ECO:0000259" key="7">
    <source>
        <dbReference type="SMART" id="SM00642"/>
    </source>
</evidence>
<dbReference type="KEGG" id="olu:OSTLU_36075"/>
<dbReference type="Pfam" id="PF07821">
    <property type="entry name" value="Alpha-amyl_C2"/>
    <property type="match status" value="1"/>
</dbReference>
<dbReference type="GO" id="GO:0009739">
    <property type="term" value="P:response to gibberellin"/>
    <property type="evidence" value="ECO:0007669"/>
    <property type="project" value="EnsemblPlants"/>
</dbReference>
<sequence length="447" mass="50558">MDEVEVAVSACTVKEAKCSTCKTGYSDVVLLQAFDWLSTKRSLHSDKSYYRRIEDRVPMIADFGFTHVWLPPPSLSVDEHGYMPSEIYNLDGSEYGDEAELKSLVQALKKAGIVAVCDIVINHRCAEYASDGRFISFADEVTPSGRRINWGAYAIVGDDPFFREGQGANDSGDSIEIAPDLDHTNAEIREAIIEWLNWLKDDIGFSGWRFDFVQGYAPNFVREYVEKTVGFEQFCVGENWVGMTWSGSFLEYNQDKPRRVLVDWLNAADECAALFDFVTKGILQEAVKRVEFWRLRDQQGGMPGLAGWVPQSAVTFLDNHDTGYPQNHWPFPLDRLGLGYAYTLLHPGIPCVFGPHIWCCDENLEIRALLSCRKLANVCCESRVDIKIAESDLYVAVIDDKIIVKLGPRYDVPGEILAQIAEFELATHGDDYAVWIRKELLEQPFEE</sequence>
<comment type="catalytic activity">
    <reaction evidence="1">
        <text>Endohydrolysis of (1-&gt;4)-alpha-D-glucosidic linkages in polysaccharides containing three or more (1-&gt;4)-alpha-linked D-glucose units.</text>
        <dbReference type="EC" id="3.2.1.1"/>
    </reaction>
</comment>
<protein>
    <recommendedName>
        <fullName evidence="3">alpha-amylase</fullName>
        <ecNumber evidence="3">3.2.1.1</ecNumber>
    </recommendedName>
    <alternativeName>
        <fullName evidence="6">1,4-alpha-D-glucan glucanohydrolase</fullName>
    </alternativeName>
</protein>